<feature type="signal peptide" evidence="5">
    <location>
        <begin position="1"/>
        <end position="19"/>
    </location>
</feature>
<keyword evidence="8" id="KW-1185">Reference proteome</keyword>
<dbReference type="InterPro" id="IPR011009">
    <property type="entry name" value="Kinase-like_dom_sf"/>
</dbReference>
<evidence type="ECO:0000256" key="2">
    <source>
        <dbReference type="ARBA" id="ARBA00022840"/>
    </source>
</evidence>
<dbReference type="PROSITE" id="PS00108">
    <property type="entry name" value="PROTEIN_KINASE_ST"/>
    <property type="match status" value="1"/>
</dbReference>
<evidence type="ECO:0000256" key="5">
    <source>
        <dbReference type="SAM" id="SignalP"/>
    </source>
</evidence>
<dbReference type="RefSeq" id="XP_029215936.1">
    <property type="nucleotide sequence ID" value="XM_029361121.1"/>
</dbReference>
<keyword evidence="5" id="KW-0732">Signal</keyword>
<dbReference type="PROSITE" id="PS00107">
    <property type="entry name" value="PROTEIN_KINASE_ATP"/>
    <property type="match status" value="1"/>
</dbReference>
<feature type="region of interest" description="Disordered" evidence="4">
    <location>
        <begin position="90"/>
        <end position="149"/>
    </location>
</feature>
<evidence type="ECO:0000313" key="8">
    <source>
        <dbReference type="Proteomes" id="UP000224006"/>
    </source>
</evidence>
<dbReference type="STRING" id="94643.A0A2A9M8G2"/>
<feature type="binding site" evidence="3">
    <location>
        <position position="264"/>
    </location>
    <ligand>
        <name>ATP</name>
        <dbReference type="ChEBI" id="CHEBI:30616"/>
    </ligand>
</feature>
<reference evidence="7 8" key="1">
    <citation type="submission" date="2017-09" db="EMBL/GenBank/DDBJ databases">
        <title>Genome sequencing of Besnoitia besnoiti strain Bb-Ger1.</title>
        <authorList>
            <person name="Schares G."/>
            <person name="Venepally P."/>
            <person name="Lorenzi H.A."/>
        </authorList>
    </citation>
    <scope>NUCLEOTIDE SEQUENCE [LARGE SCALE GENOMIC DNA]</scope>
    <source>
        <strain evidence="7 8">Bb-Ger1</strain>
    </source>
</reference>
<organism evidence="7 8">
    <name type="scientific">Besnoitia besnoiti</name>
    <name type="common">Apicomplexan protozoan</name>
    <dbReference type="NCBI Taxonomy" id="94643"/>
    <lineage>
        <taxon>Eukaryota</taxon>
        <taxon>Sar</taxon>
        <taxon>Alveolata</taxon>
        <taxon>Apicomplexa</taxon>
        <taxon>Conoidasida</taxon>
        <taxon>Coccidia</taxon>
        <taxon>Eucoccidiorida</taxon>
        <taxon>Eimeriorina</taxon>
        <taxon>Sarcocystidae</taxon>
        <taxon>Besnoitia</taxon>
    </lineage>
</organism>
<dbReference type="KEGG" id="bbes:BESB_024190"/>
<dbReference type="GO" id="GO:0004672">
    <property type="term" value="F:protein kinase activity"/>
    <property type="evidence" value="ECO:0007669"/>
    <property type="project" value="InterPro"/>
</dbReference>
<dbReference type="Gene3D" id="1.10.510.10">
    <property type="entry name" value="Transferase(Phosphotransferase) domain 1"/>
    <property type="match status" value="1"/>
</dbReference>
<evidence type="ECO:0000313" key="7">
    <source>
        <dbReference type="EMBL" id="PFH31927.1"/>
    </source>
</evidence>
<accession>A0A2A9M8G2</accession>
<evidence type="ECO:0000256" key="1">
    <source>
        <dbReference type="ARBA" id="ARBA00022741"/>
    </source>
</evidence>
<dbReference type="SUPFAM" id="SSF56112">
    <property type="entry name" value="Protein kinase-like (PK-like)"/>
    <property type="match status" value="1"/>
</dbReference>
<dbReference type="OrthoDB" id="310217at2759"/>
<gene>
    <name evidence="7" type="ORF">BESB_024190</name>
</gene>
<sequence length="1249" mass="138454">MVCLSILSLLVAAPAPTECLGLWNPRYRSWHSHEGNGIELLKPEGTRALHATASLDSFFVENHRHQGDRQAAVPLSTDIWPCSGFSATPSSTTELGSSELTPASRLPFQAPGNHLAKKLDAAGDEHGNSNRGKESRRDTRLTRTRSHPVLPSAASSSFAERLSPWSAAFAEYGSAWAATEKEEPGESGNPLAFLGPPAYSPVHDPFRLPEASASTSASPHGDLRIVSALPLCRIPPYALGPMVGAGSFSMVYPVLQHDCPAAAKLLPGRKLGVKIFRLRLTGVSTLLNSVCERRRNQIDSDAFDAFHSYFRRLPFMSRDFHSMIRMLDEGLTVQRVMTYAHHLTPQLVLTDAKALREVINTNCFYKEMIQLGMIFRRIKEYLRKHRPNAWATLQEADTETQALAYAEIGLKEQGWALPVARVIVSDHQGIPAWGLLTELFEGDLKPEADRTGSTLDGWLRATPGNDALHQLFSSRESLMDLTSKTLKSLASMHTLFGFGHFDIKPNNLLYRTLPTGEGRPTGVEVALADFGMASEFYDWMPVQGTIEYMPPEMKGVRSPVRARPAFDVYAAGLTISRFWSSAMALGVAEPWVSNCIVPALSRSEIPVEFTFRRFTTRSGPRIYTAATIASLAACFAPAGKVEKTYHTQMPHILRLLISQMVEADARVRVSMRHAALTVVGMREIEQLSGLFPSRSGAESNDDNLQKFQDSPLIKFLLFYLGIPRLSVTTDNMDAYGRLGRYLLDLVKHEPLHAAATELVQPLDLDYFRQDIDWINTTIDISESEVEAVISRTRERLTKSLVITDEAWADLVDILFGVTREGLRVLAQRAIYVRKTHALQQAVGNAVGEFIMSLYQADGSLQLIAEDPYTDLSETILDGLRVFVPKDTEIGLYLTHRVAATYTAWTTLDRLLRKAVQQARSHRATEEAGAAAVEGPSAEARLPKDEGALQDAVFSSLQAITAPLYFGLPWGFDAASTYGRTAEEMTSFVQETYIPHVSRMWPQGTHRAILRLTIDRTVRKLNSALPASPGEIYKTVFGALPKHGLIPTLFHVGLEREEYTQLLYGKSLKDFKKIVVHFAAQQELRLAVERAVAALSPEDGRDARDEQTRAGKGFIEVMLRFNGKRMPPKGSEAARHKIIKKTVFVDSTLTVGQVNTFFTKLLADSFDTSCREYVAELKVWVSGDSAEFQTVPENELVSQIFAAPEREKVFKVVATHPSTDLAVAETTKEIEQWQQHAAAPDANMFLFGEA</sequence>
<keyword evidence="1 3" id="KW-0547">Nucleotide-binding</keyword>
<name>A0A2A9M8G2_BESBE</name>
<dbReference type="GO" id="GO:0005524">
    <property type="term" value="F:ATP binding"/>
    <property type="evidence" value="ECO:0007669"/>
    <property type="project" value="UniProtKB-UniRule"/>
</dbReference>
<keyword evidence="2 3" id="KW-0067">ATP-binding</keyword>
<protein>
    <recommendedName>
        <fullName evidence="6">Protein kinase domain-containing protein</fullName>
    </recommendedName>
</protein>
<evidence type="ECO:0000256" key="3">
    <source>
        <dbReference type="PROSITE-ProRule" id="PRU10141"/>
    </source>
</evidence>
<dbReference type="InterPro" id="IPR000719">
    <property type="entry name" value="Prot_kinase_dom"/>
</dbReference>
<proteinExistence type="predicted"/>
<feature type="chain" id="PRO_5013219328" description="Protein kinase domain-containing protein" evidence="5">
    <location>
        <begin position="20"/>
        <end position="1249"/>
    </location>
</feature>
<evidence type="ECO:0000256" key="4">
    <source>
        <dbReference type="SAM" id="MobiDB-lite"/>
    </source>
</evidence>
<dbReference type="AlphaFoldDB" id="A0A2A9M8G2"/>
<dbReference type="InterPro" id="IPR017441">
    <property type="entry name" value="Protein_kinase_ATP_BS"/>
</dbReference>
<dbReference type="Proteomes" id="UP000224006">
    <property type="component" value="Chromosome XII"/>
</dbReference>
<evidence type="ECO:0000259" key="6">
    <source>
        <dbReference type="PROSITE" id="PS50011"/>
    </source>
</evidence>
<dbReference type="PROSITE" id="PS50011">
    <property type="entry name" value="PROTEIN_KINASE_DOM"/>
    <property type="match status" value="1"/>
</dbReference>
<dbReference type="InterPro" id="IPR008271">
    <property type="entry name" value="Ser/Thr_kinase_AS"/>
</dbReference>
<dbReference type="VEuPathDB" id="ToxoDB:BESB_024190"/>
<dbReference type="GeneID" id="40307479"/>
<dbReference type="EMBL" id="NWUJ01000013">
    <property type="protein sequence ID" value="PFH31927.1"/>
    <property type="molecule type" value="Genomic_DNA"/>
</dbReference>
<dbReference type="SMART" id="SM00220">
    <property type="entry name" value="S_TKc"/>
    <property type="match status" value="1"/>
</dbReference>
<feature type="domain" description="Protein kinase" evidence="6">
    <location>
        <begin position="237"/>
        <end position="679"/>
    </location>
</feature>
<comment type="caution">
    <text evidence="7">The sequence shown here is derived from an EMBL/GenBank/DDBJ whole genome shotgun (WGS) entry which is preliminary data.</text>
</comment>
<feature type="compositionally biased region" description="Low complexity" evidence="4">
    <location>
        <begin position="90"/>
        <end position="102"/>
    </location>
</feature>
<feature type="compositionally biased region" description="Basic and acidic residues" evidence="4">
    <location>
        <begin position="117"/>
        <end position="141"/>
    </location>
</feature>
<dbReference type="Pfam" id="PF00069">
    <property type="entry name" value="Pkinase"/>
    <property type="match status" value="1"/>
</dbReference>